<feature type="coiled-coil region" evidence="9">
    <location>
        <begin position="70"/>
        <end position="99"/>
    </location>
</feature>
<sequence length="485" mass="50869">MQLYRSIALILSASLSAGCMVGPDYKQPQAPLADHYQGWAGTQPQSAGAVANLDQWWTGFADPALSGFVRQALAQNLDLAQAQARLAQARAALGSANAALSPSAGVDGQAARAYQSIQTPLGQVLDSTPGYDRYGNSYELNLVAGWEIDVFGGLRRDRQAALAEYQASEAGAVATRLAVAAQTADLYASVRGLQARLAIVEQQVQTQRELLAKVQLLNRKGVAADAELRQTEGELAQVEARAPLLRTALDAALNAFDVTLGSPPGTHRAALAAGMTIPQAPQLTDIGAPADLLRRRPDLIAAERRLAAANASIGSAISEYYPKFSLGALLGSATTSGGQLFSGGASQSAVLLGLRWRLFDFGRINAEIDRAKGREAEALAIYRQSVLRASADVENALSALLNRQAQAATLAAGESSLQQARRSSFAAYQNGAASLINVLNADQQLLRASDARAVAQTEAARAAIAAYRALGGGWSPAEAVTQRPQ</sequence>
<keyword evidence="2 8" id="KW-1134">Transmembrane beta strand</keyword>
<keyword evidence="4 8" id="KW-0472">Membrane</keyword>
<evidence type="ECO:0000313" key="10">
    <source>
        <dbReference type="EMBL" id="POF91005.1"/>
    </source>
</evidence>
<evidence type="ECO:0000256" key="9">
    <source>
        <dbReference type="SAM" id="Coils"/>
    </source>
</evidence>
<name>A0A2S3WJ76_PSEPU</name>
<protein>
    <submittedName>
        <fullName evidence="10">RND transporter</fullName>
    </submittedName>
</protein>
<reference evidence="10 11" key="1">
    <citation type="submission" date="2016-08" db="EMBL/GenBank/DDBJ databases">
        <authorList>
            <person name="Seilhamer J.J."/>
        </authorList>
    </citation>
    <scope>NUCLEOTIDE SEQUENCE [LARGE SCALE GENOMIC DNA]</scope>
    <source>
        <strain evidence="10 11">KT-27</strain>
    </source>
</reference>
<dbReference type="NCBIfam" id="TIGR01845">
    <property type="entry name" value="outer_NodT"/>
    <property type="match status" value="1"/>
</dbReference>
<proteinExistence type="inferred from homology"/>
<evidence type="ECO:0000256" key="7">
    <source>
        <dbReference type="ARBA" id="ARBA00023288"/>
    </source>
</evidence>
<dbReference type="EMBL" id="MIND01000018">
    <property type="protein sequence ID" value="POF91005.1"/>
    <property type="molecule type" value="Genomic_DNA"/>
</dbReference>
<feature type="chain" id="PRO_5015376370" evidence="8">
    <location>
        <begin position="18"/>
        <end position="485"/>
    </location>
</feature>
<accession>A0A2S3WJ76</accession>
<evidence type="ECO:0000256" key="4">
    <source>
        <dbReference type="ARBA" id="ARBA00023136"/>
    </source>
</evidence>
<dbReference type="SUPFAM" id="SSF56954">
    <property type="entry name" value="Outer membrane efflux proteins (OEP)"/>
    <property type="match status" value="1"/>
</dbReference>
<evidence type="ECO:0000256" key="1">
    <source>
        <dbReference type="ARBA" id="ARBA00007613"/>
    </source>
</evidence>
<dbReference type="Gene3D" id="2.20.200.10">
    <property type="entry name" value="Outer membrane efflux proteins (OEP)"/>
    <property type="match status" value="1"/>
</dbReference>
<reference evidence="10 11" key="2">
    <citation type="submission" date="2018-03" db="EMBL/GenBank/DDBJ databases">
        <title>Draft genome of Pseudomonas putida strain KT-27.</title>
        <authorList>
            <person name="Yoshizawa S."/>
            <person name="Khan N.H."/>
            <person name="Nishimura M."/>
            <person name="Chiura H.X."/>
            <person name="Ogura Y."/>
            <person name="Hayashi T."/>
            <person name="Kogure K."/>
        </authorList>
    </citation>
    <scope>NUCLEOTIDE SEQUENCE [LARGE SCALE GENOMIC DNA]</scope>
    <source>
        <strain evidence="10 11">KT-27</strain>
    </source>
</reference>
<evidence type="ECO:0000256" key="2">
    <source>
        <dbReference type="ARBA" id="ARBA00022452"/>
    </source>
</evidence>
<dbReference type="AlphaFoldDB" id="A0A2S3WJ76"/>
<keyword evidence="5 8" id="KW-0564">Palmitate</keyword>
<keyword evidence="3 8" id="KW-0812">Transmembrane</keyword>
<feature type="signal peptide" evidence="8">
    <location>
        <begin position="1"/>
        <end position="17"/>
    </location>
</feature>
<evidence type="ECO:0000256" key="3">
    <source>
        <dbReference type="ARBA" id="ARBA00022692"/>
    </source>
</evidence>
<dbReference type="PROSITE" id="PS51257">
    <property type="entry name" value="PROKAR_LIPOPROTEIN"/>
    <property type="match status" value="1"/>
</dbReference>
<dbReference type="Gene3D" id="1.20.1600.10">
    <property type="entry name" value="Outer membrane efflux proteins (OEP)"/>
    <property type="match status" value="1"/>
</dbReference>
<comment type="caution">
    <text evidence="10">The sequence shown here is derived from an EMBL/GenBank/DDBJ whole genome shotgun (WGS) entry which is preliminary data.</text>
</comment>
<dbReference type="Pfam" id="PF02321">
    <property type="entry name" value="OEP"/>
    <property type="match status" value="2"/>
</dbReference>
<dbReference type="InterPro" id="IPR003423">
    <property type="entry name" value="OMP_efflux"/>
</dbReference>
<evidence type="ECO:0000256" key="5">
    <source>
        <dbReference type="ARBA" id="ARBA00023139"/>
    </source>
</evidence>
<evidence type="ECO:0000256" key="8">
    <source>
        <dbReference type="RuleBase" id="RU362097"/>
    </source>
</evidence>
<keyword evidence="9" id="KW-0175">Coiled coil</keyword>
<dbReference type="InterPro" id="IPR010131">
    <property type="entry name" value="MdtP/NodT-like"/>
</dbReference>
<keyword evidence="7 8" id="KW-0449">Lipoprotein</keyword>
<dbReference type="Proteomes" id="UP000237194">
    <property type="component" value="Unassembled WGS sequence"/>
</dbReference>
<dbReference type="RefSeq" id="WP_103437001.1">
    <property type="nucleotide sequence ID" value="NZ_MIND01000018.1"/>
</dbReference>
<dbReference type="PANTHER" id="PTHR30203:SF25">
    <property type="entry name" value="OUTER MEMBRANE PROTEIN-RELATED"/>
    <property type="match status" value="1"/>
</dbReference>
<keyword evidence="6" id="KW-0998">Cell outer membrane</keyword>
<comment type="similarity">
    <text evidence="1 8">Belongs to the outer membrane factor (OMF) (TC 1.B.17) family.</text>
</comment>
<organism evidence="10 11">
    <name type="scientific">Pseudomonas putida</name>
    <name type="common">Arthrobacter siderocapsulatus</name>
    <dbReference type="NCBI Taxonomy" id="303"/>
    <lineage>
        <taxon>Bacteria</taxon>
        <taxon>Pseudomonadati</taxon>
        <taxon>Pseudomonadota</taxon>
        <taxon>Gammaproteobacteria</taxon>
        <taxon>Pseudomonadales</taxon>
        <taxon>Pseudomonadaceae</taxon>
        <taxon>Pseudomonas</taxon>
    </lineage>
</organism>
<dbReference type="GO" id="GO:0015562">
    <property type="term" value="F:efflux transmembrane transporter activity"/>
    <property type="evidence" value="ECO:0007669"/>
    <property type="project" value="InterPro"/>
</dbReference>
<dbReference type="GO" id="GO:0009279">
    <property type="term" value="C:cell outer membrane"/>
    <property type="evidence" value="ECO:0007669"/>
    <property type="project" value="UniProtKB-SubCell"/>
</dbReference>
<gene>
    <name evidence="10" type="ORF">BGP80_13355</name>
</gene>
<dbReference type="PANTHER" id="PTHR30203">
    <property type="entry name" value="OUTER MEMBRANE CATION EFFLUX PROTEIN"/>
    <property type="match status" value="1"/>
</dbReference>
<comment type="subcellular location">
    <subcellularLocation>
        <location evidence="8">Cell outer membrane</location>
        <topology evidence="8">Lipid-anchor</topology>
    </subcellularLocation>
</comment>
<evidence type="ECO:0000313" key="11">
    <source>
        <dbReference type="Proteomes" id="UP000237194"/>
    </source>
</evidence>
<keyword evidence="8" id="KW-0732">Signal</keyword>
<evidence type="ECO:0000256" key="6">
    <source>
        <dbReference type="ARBA" id="ARBA00023237"/>
    </source>
</evidence>